<dbReference type="PANTHER" id="PTHR30461:SF23">
    <property type="entry name" value="DNA RECOMBINASE-RELATED"/>
    <property type="match status" value="1"/>
</dbReference>
<sequence length="521" mass="59406">MEYKGNSHFKGVAYLRISKENKLCHDETNTIGNQRCIIKEFLVNHPEIKLIQTRVDDGYTGTDFERPGFRQMLADMDNGANCIIVKDLSRLGRNYIGCGKYIERQFKSAGIRFISVADQIDTFSDNENMNSLMMPFKNLMNEMLSAGLSSSVRSHLDARRTDGQHTGAFAVYGYKKESSNLSQLVVDRRAAETVQKIYWLRSLGMSMMAIAHYLNCFSIPTPLDYKRSAGSNFKTSFQIYREGTWEAMKVKRILTNRVYTGRLEQKKTTTVDYKHKERVHMPKEKWICSEASHEAVISKTLFETVQLLNKVKQNIPCVPNESPLVGIAKCGNCGNLLSYQAVPGKCGKYRYYMCKSCAGTKKPIRIRADDIESCVLRVLNSYLLNRNEPLSFSVSGERKKKELAVIEDRKCALLDRQNELSSLLLDIQGDIAAGILDEEDAPELELICKKELDRLNQDINFLNDSRIYFTEGDRIYEPETGFLYLTQPITMLFISEIQVKGKSELIIVLGWNEKQGNIVHT</sequence>
<protein>
    <submittedName>
        <fullName evidence="3">Recombinase family protein</fullName>
    </submittedName>
</protein>
<feature type="domain" description="Resolvase/invertase-type recombinase catalytic" evidence="1">
    <location>
        <begin position="10"/>
        <end position="163"/>
    </location>
</feature>
<evidence type="ECO:0000259" key="1">
    <source>
        <dbReference type="PROSITE" id="PS51736"/>
    </source>
</evidence>
<dbReference type="InterPro" id="IPR050639">
    <property type="entry name" value="SSR_resolvase"/>
</dbReference>
<dbReference type="InterPro" id="IPR036162">
    <property type="entry name" value="Resolvase-like_N_sf"/>
</dbReference>
<dbReference type="Gene3D" id="3.40.50.1390">
    <property type="entry name" value="Resolvase, N-terminal catalytic domain"/>
    <property type="match status" value="1"/>
</dbReference>
<dbReference type="SUPFAM" id="SSF53041">
    <property type="entry name" value="Resolvase-like"/>
    <property type="match status" value="1"/>
</dbReference>
<dbReference type="Pfam" id="PF13408">
    <property type="entry name" value="Zn_ribbon_recom"/>
    <property type="match status" value="1"/>
</dbReference>
<dbReference type="InterPro" id="IPR006119">
    <property type="entry name" value="Resolv_N"/>
</dbReference>
<accession>A0ABQ0B9D0</accession>
<evidence type="ECO:0000259" key="2">
    <source>
        <dbReference type="PROSITE" id="PS51737"/>
    </source>
</evidence>
<dbReference type="PROSITE" id="PS51736">
    <property type="entry name" value="RECOMBINASES_3"/>
    <property type="match status" value="1"/>
</dbReference>
<feature type="domain" description="Recombinase" evidence="2">
    <location>
        <begin position="171"/>
        <end position="317"/>
    </location>
</feature>
<dbReference type="Pfam" id="PF07508">
    <property type="entry name" value="Recombinase"/>
    <property type="match status" value="1"/>
</dbReference>
<dbReference type="InterPro" id="IPR038109">
    <property type="entry name" value="DNA_bind_recomb_sf"/>
</dbReference>
<dbReference type="PROSITE" id="PS51737">
    <property type="entry name" value="RECOMBINASE_DNA_BIND"/>
    <property type="match status" value="1"/>
</dbReference>
<evidence type="ECO:0000313" key="4">
    <source>
        <dbReference type="Proteomes" id="UP001600943"/>
    </source>
</evidence>
<dbReference type="Proteomes" id="UP001600943">
    <property type="component" value="Unassembled WGS sequence"/>
</dbReference>
<dbReference type="SMART" id="SM00857">
    <property type="entry name" value="Resolvase"/>
    <property type="match status" value="1"/>
</dbReference>
<dbReference type="RefSeq" id="WP_369861492.1">
    <property type="nucleotide sequence ID" value="NZ_BAABYW010000001.1"/>
</dbReference>
<organism evidence="3 4">
    <name type="scientific">Blautia hominis</name>
    <dbReference type="NCBI Taxonomy" id="2025493"/>
    <lineage>
        <taxon>Bacteria</taxon>
        <taxon>Bacillati</taxon>
        <taxon>Bacillota</taxon>
        <taxon>Clostridia</taxon>
        <taxon>Lachnospirales</taxon>
        <taxon>Lachnospiraceae</taxon>
        <taxon>Blautia</taxon>
    </lineage>
</organism>
<dbReference type="EMBL" id="BAABYW010000001">
    <property type="protein sequence ID" value="GAA6408047.1"/>
    <property type="molecule type" value="Genomic_DNA"/>
</dbReference>
<dbReference type="Pfam" id="PF00239">
    <property type="entry name" value="Resolvase"/>
    <property type="match status" value="1"/>
</dbReference>
<reference evidence="3 4" key="1">
    <citation type="submission" date="2024-04" db="EMBL/GenBank/DDBJ databases">
        <title>Defined microbial consortia suppress multidrug-resistant proinflammatory Enterobacteriaceae via ecological control.</title>
        <authorList>
            <person name="Furuichi M."/>
            <person name="Kawaguchi T."/>
            <person name="Pust M."/>
            <person name="Yasuma K."/>
            <person name="Plichta D."/>
            <person name="Hasegawa N."/>
            <person name="Ohya T."/>
            <person name="Bhattarai S."/>
            <person name="Sasajima S."/>
            <person name="Aoto Y."/>
            <person name="Tuganbaev T."/>
            <person name="Yaginuma M."/>
            <person name="Ueda M."/>
            <person name="Okahashi N."/>
            <person name="Amafuji K."/>
            <person name="Kiridooshi Y."/>
            <person name="Sugita K."/>
            <person name="Strazar M."/>
            <person name="Skelly A."/>
            <person name="Suda W."/>
            <person name="Hattori M."/>
            <person name="Nakamoto N."/>
            <person name="Caballero S."/>
            <person name="Norman J."/>
            <person name="Olle B."/>
            <person name="Tanoue T."/>
            <person name="Arita M."/>
            <person name="Bucci V."/>
            <person name="Atarashi K."/>
            <person name="Xavier R."/>
            <person name="Honda K."/>
        </authorList>
    </citation>
    <scope>NUCLEOTIDE SEQUENCE [LARGE SCALE GENOMIC DNA]</scope>
    <source>
        <strain evidence="4">k04-0078-D8-1</strain>
    </source>
</reference>
<dbReference type="InterPro" id="IPR011109">
    <property type="entry name" value="DNA_bind_recombinase_dom"/>
</dbReference>
<dbReference type="InterPro" id="IPR025827">
    <property type="entry name" value="Zn_ribbon_recom_dom"/>
</dbReference>
<dbReference type="Gene3D" id="3.90.1750.20">
    <property type="entry name" value="Putative Large Serine Recombinase, Chain B, Domain 2"/>
    <property type="match status" value="1"/>
</dbReference>
<proteinExistence type="predicted"/>
<evidence type="ECO:0000313" key="3">
    <source>
        <dbReference type="EMBL" id="GAA6408047.1"/>
    </source>
</evidence>
<comment type="caution">
    <text evidence="3">The sequence shown here is derived from an EMBL/GenBank/DDBJ whole genome shotgun (WGS) entry which is preliminary data.</text>
</comment>
<name>A0ABQ0B9D0_9FIRM</name>
<gene>
    <name evidence="3" type="ORF">K040078D81_21640</name>
</gene>
<keyword evidence="4" id="KW-1185">Reference proteome</keyword>
<dbReference type="PANTHER" id="PTHR30461">
    <property type="entry name" value="DNA-INVERTASE FROM LAMBDOID PROPHAGE"/>
    <property type="match status" value="1"/>
</dbReference>